<keyword evidence="3 8" id="KW-0378">Hydrolase</keyword>
<dbReference type="InterPro" id="IPR050341">
    <property type="entry name" value="PP1_catalytic_subunit"/>
</dbReference>
<comment type="catalytic activity">
    <reaction evidence="6">
        <text>O-phospho-L-seryl-[protein] + H2O = L-seryl-[protein] + phosphate</text>
        <dbReference type="Rhea" id="RHEA:20629"/>
        <dbReference type="Rhea" id="RHEA-COMP:9863"/>
        <dbReference type="Rhea" id="RHEA-COMP:11604"/>
        <dbReference type="ChEBI" id="CHEBI:15377"/>
        <dbReference type="ChEBI" id="CHEBI:29999"/>
        <dbReference type="ChEBI" id="CHEBI:43474"/>
        <dbReference type="ChEBI" id="CHEBI:83421"/>
        <dbReference type="EC" id="3.1.3.16"/>
    </reaction>
</comment>
<dbReference type="SMART" id="SM00156">
    <property type="entry name" value="PP2Ac"/>
    <property type="match status" value="1"/>
</dbReference>
<dbReference type="RefSeq" id="XP_070896673.1">
    <property type="nucleotide sequence ID" value="XM_071040898.1"/>
</dbReference>
<evidence type="ECO:0000256" key="5">
    <source>
        <dbReference type="ARBA" id="ARBA00023211"/>
    </source>
</evidence>
<dbReference type="Pfam" id="PF00149">
    <property type="entry name" value="Metallophos"/>
    <property type="match status" value="1"/>
</dbReference>
<dbReference type="InterPro" id="IPR004843">
    <property type="entry name" value="Calcineurin-like_PHP"/>
</dbReference>
<dbReference type="InterPro" id="IPR013087">
    <property type="entry name" value="Znf_C2H2_type"/>
</dbReference>
<comment type="similarity">
    <text evidence="8">Belongs to the PPP phosphatase family.</text>
</comment>
<feature type="region of interest" description="Disordered" evidence="9">
    <location>
        <begin position="413"/>
        <end position="449"/>
    </location>
</feature>
<dbReference type="Gene3D" id="3.60.21.10">
    <property type="match status" value="1"/>
</dbReference>
<sequence>MDVDSSHRFYISLSGLDAISGAVDRLNQLALVIRRSSVTGEAAKARRFAEKVDLASFEALADGSLKALYPDASEGLREQLARSMTETYALYLRRKSRQQHLQAPRSGRQAPHLSLIREELPGAPAGGPMKLDFQTPQPGEELSPEVPRVGASLTFRQGPLTEPTSIDSHEVGVRMRKLFNPSRRSGTKSILVHQAEYPLPAEGIRTCPWCFGPLPIGSITKIQWREHMNQDHLPYVCISQDCSGSLPRFAGSAEWFQHMVSNHEENWHQQVHAPWSWACPLCTGKEAIFPHASKLTAHLESIHAGDLTESQGRAIVGQSQFQFPRPRHICPLCCFSVADQQCHTLQTHDNGDVSMHNGDQPATGTLLESRVDARLSSTKPAHVETIGTHVAAHLQFLMLLTLRLISTDDLAGTSADNQSLSSNPDDRSSDLGPDIDPDVQSGSDNARSESAMFELDFERQSGSEMEDFEEIDWAYILGPHAPDERSGENTGMDVDVSDTKGEPAIDANSPGDSTSKVSDLSMITLLSIHSVLGFLPPGNHSGGGRVRPTEQVIRNLCTEAKRIFLSQPMLLDLVGPLQVVGDIHGHYADLLRLFRTRGYPPETSYIFLGNYADNGPHPIEVLCHVLAYKVLYPENLSLLRGNHESERMSRAGGLYLECEKRYSTDLWEEFCDLFNCMPVAATIGDKIFCAHGGLSPDLDSMEQIRQISRPTDIPPTGLLYDLLWSNPDPFIVGWKQDVGRSSFAFGSDVVSQFLRKHDMDMIVRGHQPVGDGYSFFAEGQLVTLFSAADFNGRTRNKAAIMYVDENLLCSFQVFSAQGSETPRSTEAERNPEEFDSDTVGDHLTPGPT</sequence>
<feature type="compositionally biased region" description="Polar residues" evidence="9">
    <location>
        <begin position="414"/>
        <end position="423"/>
    </location>
</feature>
<organism evidence="11 12">
    <name type="scientific">Aspergillus pseudodeflectus</name>
    <dbReference type="NCBI Taxonomy" id="176178"/>
    <lineage>
        <taxon>Eukaryota</taxon>
        <taxon>Fungi</taxon>
        <taxon>Dikarya</taxon>
        <taxon>Ascomycota</taxon>
        <taxon>Pezizomycotina</taxon>
        <taxon>Eurotiomycetes</taxon>
        <taxon>Eurotiomycetidae</taxon>
        <taxon>Eurotiales</taxon>
        <taxon>Aspergillaceae</taxon>
        <taxon>Aspergillus</taxon>
        <taxon>Aspergillus subgen. Nidulantes</taxon>
    </lineage>
</organism>
<reference evidence="11 12" key="1">
    <citation type="submission" date="2024-07" db="EMBL/GenBank/DDBJ databases">
        <title>Section-level genome sequencing and comparative genomics of Aspergillus sections Usti and Cavernicolus.</title>
        <authorList>
            <consortium name="Lawrence Berkeley National Laboratory"/>
            <person name="Nybo J.L."/>
            <person name="Vesth T.C."/>
            <person name="Theobald S."/>
            <person name="Frisvad J.C."/>
            <person name="Larsen T.O."/>
            <person name="Kjaerboelling I."/>
            <person name="Rothschild-Mancinelli K."/>
            <person name="Lyhne E.K."/>
            <person name="Kogle M.E."/>
            <person name="Barry K."/>
            <person name="Clum A."/>
            <person name="Na H."/>
            <person name="Ledsgaard L."/>
            <person name="Lin J."/>
            <person name="Lipzen A."/>
            <person name="Kuo A."/>
            <person name="Riley R."/>
            <person name="Mondo S."/>
            <person name="LaButti K."/>
            <person name="Haridas S."/>
            <person name="Pangalinan J."/>
            <person name="Salamov A.A."/>
            <person name="Simmons B.A."/>
            <person name="Magnuson J.K."/>
            <person name="Chen J."/>
            <person name="Drula E."/>
            <person name="Henrissat B."/>
            <person name="Wiebenga A."/>
            <person name="Lubbers R.J."/>
            <person name="Gomes A.C."/>
            <person name="Macurrencykelacurrency M.R."/>
            <person name="Stajich J."/>
            <person name="Grigoriev I.V."/>
            <person name="Mortensen U.H."/>
            <person name="De vries R.P."/>
            <person name="Baker S.E."/>
            <person name="Andersen M.R."/>
        </authorList>
    </citation>
    <scope>NUCLEOTIDE SEQUENCE [LARGE SCALE GENOMIC DNA]</scope>
    <source>
        <strain evidence="11 12">CBS 756.74</strain>
    </source>
</reference>
<evidence type="ECO:0000313" key="11">
    <source>
        <dbReference type="EMBL" id="KAL2845539.1"/>
    </source>
</evidence>
<evidence type="ECO:0000313" key="12">
    <source>
        <dbReference type="Proteomes" id="UP001610444"/>
    </source>
</evidence>
<protein>
    <recommendedName>
        <fullName evidence="8">Serine/threonine-protein phosphatase</fullName>
        <ecNumber evidence="8">3.1.3.16</ecNumber>
    </recommendedName>
</protein>
<keyword evidence="12" id="KW-1185">Reference proteome</keyword>
<dbReference type="PRINTS" id="PR00114">
    <property type="entry name" value="STPHPHTASE"/>
</dbReference>
<dbReference type="PANTHER" id="PTHR11668">
    <property type="entry name" value="SERINE/THREONINE PROTEIN PHOSPHATASE"/>
    <property type="match status" value="1"/>
</dbReference>
<feature type="region of interest" description="Disordered" evidence="9">
    <location>
        <begin position="819"/>
        <end position="848"/>
    </location>
</feature>
<evidence type="ECO:0000256" key="4">
    <source>
        <dbReference type="ARBA" id="ARBA00022912"/>
    </source>
</evidence>
<dbReference type="GeneID" id="98156062"/>
<dbReference type="EC" id="3.1.3.16" evidence="8"/>
<evidence type="ECO:0000259" key="10">
    <source>
        <dbReference type="PROSITE" id="PS00125"/>
    </source>
</evidence>
<dbReference type="SMART" id="SM00355">
    <property type="entry name" value="ZnF_C2H2"/>
    <property type="match status" value="3"/>
</dbReference>
<comment type="catalytic activity">
    <reaction evidence="7 8">
        <text>O-phospho-L-threonyl-[protein] + H2O = L-threonyl-[protein] + phosphate</text>
        <dbReference type="Rhea" id="RHEA:47004"/>
        <dbReference type="Rhea" id="RHEA-COMP:11060"/>
        <dbReference type="Rhea" id="RHEA-COMP:11605"/>
        <dbReference type="ChEBI" id="CHEBI:15377"/>
        <dbReference type="ChEBI" id="CHEBI:30013"/>
        <dbReference type="ChEBI" id="CHEBI:43474"/>
        <dbReference type="ChEBI" id="CHEBI:61977"/>
        <dbReference type="EC" id="3.1.3.16"/>
    </reaction>
</comment>
<dbReference type="InterPro" id="IPR006186">
    <property type="entry name" value="Ser/Thr-sp_prot-phosphatase"/>
</dbReference>
<evidence type="ECO:0000256" key="8">
    <source>
        <dbReference type="RuleBase" id="RU004273"/>
    </source>
</evidence>
<evidence type="ECO:0000256" key="1">
    <source>
        <dbReference type="ARBA" id="ARBA00001936"/>
    </source>
</evidence>
<dbReference type="EMBL" id="JBFXLR010000036">
    <property type="protein sequence ID" value="KAL2845539.1"/>
    <property type="molecule type" value="Genomic_DNA"/>
</dbReference>
<evidence type="ECO:0000256" key="7">
    <source>
        <dbReference type="ARBA" id="ARBA00048336"/>
    </source>
</evidence>
<dbReference type="PANTHER" id="PTHR11668:SF300">
    <property type="entry name" value="SERINE_THREONINE-PROTEIN PHOSPHATASE"/>
    <property type="match status" value="1"/>
</dbReference>
<gene>
    <name evidence="11" type="ORF">BJX68DRAFT_241833</name>
</gene>
<dbReference type="InterPro" id="IPR031675">
    <property type="entry name" value="STPPase_N"/>
</dbReference>
<dbReference type="SUPFAM" id="SSF56300">
    <property type="entry name" value="Metallo-dependent phosphatases"/>
    <property type="match status" value="1"/>
</dbReference>
<evidence type="ECO:0000256" key="6">
    <source>
        <dbReference type="ARBA" id="ARBA00047761"/>
    </source>
</evidence>
<feature type="domain" description="Serine/threonine specific protein phosphatases" evidence="10">
    <location>
        <begin position="639"/>
        <end position="644"/>
    </location>
</feature>
<evidence type="ECO:0000256" key="3">
    <source>
        <dbReference type="ARBA" id="ARBA00022801"/>
    </source>
</evidence>
<name>A0ABR4JZZ5_9EURO</name>
<proteinExistence type="inferred from homology"/>
<comment type="caution">
    <text evidence="11">The sequence shown here is derived from an EMBL/GenBank/DDBJ whole genome shotgun (WGS) entry which is preliminary data.</text>
</comment>
<accession>A0ABR4JZZ5</accession>
<dbReference type="Pfam" id="PF16891">
    <property type="entry name" value="STPPase_N"/>
    <property type="match status" value="1"/>
</dbReference>
<feature type="compositionally biased region" description="Basic and acidic residues" evidence="9">
    <location>
        <begin position="823"/>
        <end position="832"/>
    </location>
</feature>
<comment type="cofactor">
    <cofactor evidence="1">
        <name>Mn(2+)</name>
        <dbReference type="ChEBI" id="CHEBI:29035"/>
    </cofactor>
</comment>
<dbReference type="Proteomes" id="UP001610444">
    <property type="component" value="Unassembled WGS sequence"/>
</dbReference>
<dbReference type="InterPro" id="IPR029052">
    <property type="entry name" value="Metallo-depent_PP-like"/>
</dbReference>
<dbReference type="PROSITE" id="PS00125">
    <property type="entry name" value="SER_THR_PHOSPHATASE"/>
    <property type="match status" value="1"/>
</dbReference>
<evidence type="ECO:0000256" key="2">
    <source>
        <dbReference type="ARBA" id="ARBA00022723"/>
    </source>
</evidence>
<evidence type="ECO:0000256" key="9">
    <source>
        <dbReference type="SAM" id="MobiDB-lite"/>
    </source>
</evidence>
<keyword evidence="4" id="KW-0904">Protein phosphatase</keyword>
<keyword evidence="5" id="KW-0464">Manganese</keyword>
<keyword evidence="2" id="KW-0479">Metal-binding</keyword>